<sequence length="407" mass="45509">MNDAPAPPPVPGSAPPPPVPAPVPERSPEEEPHGSTRFAGALTDRGRGRTFPCPTCGAALEFHIGAQALKCPFCGAEEAVVHAEDAAVAERDFQEMLTRLRETHDGGSHQYDEMSEVRCRSCGGTVLFAGTITGTECPYCATPLQLAAAEQAKSRIALDGVLPFQVPERQAAENLKQWVASRWFAPNDFRKRGVTGKFNGVYLPYWTFDSLTYTRYHGQRGEHYWVTVGSGEKQRRVRKTRWWPASGAFERFFDDTLVVASDAVSRGLAEDLEPWPLPKVNPYDQRLLAGFLVRTYDVELEPGFQLADARMRQQLEYDVRRRIGGDEQRITSMDVRHDAVTFKHLLLPVWMLAYRYRDEPHQVLVNAVTGRVTGERPYSWIKITLAVIAGLIAFGLIWLLTQGGALR</sequence>
<keyword evidence="2" id="KW-0812">Transmembrane</keyword>
<evidence type="ECO:0008006" key="5">
    <source>
        <dbReference type="Google" id="ProtNLM"/>
    </source>
</evidence>
<keyword evidence="2" id="KW-0472">Membrane</keyword>
<dbReference type="KEGG" id="acaf:CA12_09170"/>
<feature type="compositionally biased region" description="Pro residues" evidence="1">
    <location>
        <begin position="1"/>
        <end position="25"/>
    </location>
</feature>
<organism evidence="3 4">
    <name type="scientific">Alienimonas californiensis</name>
    <dbReference type="NCBI Taxonomy" id="2527989"/>
    <lineage>
        <taxon>Bacteria</taxon>
        <taxon>Pseudomonadati</taxon>
        <taxon>Planctomycetota</taxon>
        <taxon>Planctomycetia</taxon>
        <taxon>Planctomycetales</taxon>
        <taxon>Planctomycetaceae</taxon>
        <taxon>Alienimonas</taxon>
    </lineage>
</organism>
<feature type="region of interest" description="Disordered" evidence="1">
    <location>
        <begin position="1"/>
        <end position="44"/>
    </location>
</feature>
<evidence type="ECO:0000313" key="3">
    <source>
        <dbReference type="EMBL" id="QDT14837.1"/>
    </source>
</evidence>
<name>A0A517P651_9PLAN</name>
<gene>
    <name evidence="3" type="ORF">CA12_09170</name>
</gene>
<dbReference type="Proteomes" id="UP000318741">
    <property type="component" value="Chromosome"/>
</dbReference>
<accession>A0A517P651</accession>
<dbReference type="OrthoDB" id="3182597at2"/>
<dbReference type="PANTHER" id="PTHR37826">
    <property type="entry name" value="FLOTILLIN BAND_7_5 DOMAIN PROTEIN"/>
    <property type="match status" value="1"/>
</dbReference>
<dbReference type="Gene3D" id="2.20.28.30">
    <property type="entry name" value="RNA polymerase ii, chain L"/>
    <property type="match status" value="1"/>
</dbReference>
<dbReference type="RefSeq" id="WP_145357692.1">
    <property type="nucleotide sequence ID" value="NZ_CP036265.1"/>
</dbReference>
<feature type="transmembrane region" description="Helical" evidence="2">
    <location>
        <begin position="380"/>
        <end position="401"/>
    </location>
</feature>
<dbReference type="PANTHER" id="PTHR37826:SF3">
    <property type="entry name" value="J DOMAIN-CONTAINING PROTEIN"/>
    <property type="match status" value="1"/>
</dbReference>
<keyword evidence="4" id="KW-1185">Reference proteome</keyword>
<evidence type="ECO:0000313" key="4">
    <source>
        <dbReference type="Proteomes" id="UP000318741"/>
    </source>
</evidence>
<keyword evidence="2" id="KW-1133">Transmembrane helix</keyword>
<proteinExistence type="predicted"/>
<dbReference type="EMBL" id="CP036265">
    <property type="protein sequence ID" value="QDT14837.1"/>
    <property type="molecule type" value="Genomic_DNA"/>
</dbReference>
<evidence type="ECO:0000256" key="2">
    <source>
        <dbReference type="SAM" id="Phobius"/>
    </source>
</evidence>
<dbReference type="AlphaFoldDB" id="A0A517P651"/>
<reference evidence="3 4" key="1">
    <citation type="submission" date="2019-02" db="EMBL/GenBank/DDBJ databases">
        <title>Deep-cultivation of Planctomycetes and their phenomic and genomic characterization uncovers novel biology.</title>
        <authorList>
            <person name="Wiegand S."/>
            <person name="Jogler M."/>
            <person name="Boedeker C."/>
            <person name="Pinto D."/>
            <person name="Vollmers J."/>
            <person name="Rivas-Marin E."/>
            <person name="Kohn T."/>
            <person name="Peeters S.H."/>
            <person name="Heuer A."/>
            <person name="Rast P."/>
            <person name="Oberbeckmann S."/>
            <person name="Bunk B."/>
            <person name="Jeske O."/>
            <person name="Meyerdierks A."/>
            <person name="Storesund J.E."/>
            <person name="Kallscheuer N."/>
            <person name="Luecker S."/>
            <person name="Lage O.M."/>
            <person name="Pohl T."/>
            <person name="Merkel B.J."/>
            <person name="Hornburger P."/>
            <person name="Mueller R.-W."/>
            <person name="Bruemmer F."/>
            <person name="Labrenz M."/>
            <person name="Spormann A.M."/>
            <person name="Op den Camp H."/>
            <person name="Overmann J."/>
            <person name="Amann R."/>
            <person name="Jetten M.S.M."/>
            <person name="Mascher T."/>
            <person name="Medema M.H."/>
            <person name="Devos D.P."/>
            <person name="Kaster A.-K."/>
            <person name="Ovreas L."/>
            <person name="Rohde M."/>
            <person name="Galperin M.Y."/>
            <person name="Jogler C."/>
        </authorList>
    </citation>
    <scope>NUCLEOTIDE SEQUENCE [LARGE SCALE GENOMIC DNA]</scope>
    <source>
        <strain evidence="3 4">CA12</strain>
    </source>
</reference>
<evidence type="ECO:0000256" key="1">
    <source>
        <dbReference type="SAM" id="MobiDB-lite"/>
    </source>
</evidence>
<protein>
    <recommendedName>
        <fullName evidence="5">DNA-directed RNA polymerase subunit P</fullName>
    </recommendedName>
</protein>